<name>A0ABW1EJU7_9BACT</name>
<keyword evidence="1" id="KW-1133">Transmembrane helix</keyword>
<feature type="transmembrane region" description="Helical" evidence="1">
    <location>
        <begin position="121"/>
        <end position="142"/>
    </location>
</feature>
<keyword evidence="1" id="KW-0472">Membrane</keyword>
<dbReference type="Proteomes" id="UP001596091">
    <property type="component" value="Unassembled WGS sequence"/>
</dbReference>
<keyword evidence="1" id="KW-0812">Transmembrane</keyword>
<evidence type="ECO:0000313" key="2">
    <source>
        <dbReference type="EMBL" id="MFC5863678.1"/>
    </source>
</evidence>
<accession>A0ABW1EJU7</accession>
<organism evidence="2 3">
    <name type="scientific">Acidicapsa dinghuensis</name>
    <dbReference type="NCBI Taxonomy" id="2218256"/>
    <lineage>
        <taxon>Bacteria</taxon>
        <taxon>Pseudomonadati</taxon>
        <taxon>Acidobacteriota</taxon>
        <taxon>Terriglobia</taxon>
        <taxon>Terriglobales</taxon>
        <taxon>Acidobacteriaceae</taxon>
        <taxon>Acidicapsa</taxon>
    </lineage>
</organism>
<evidence type="ECO:0000256" key="1">
    <source>
        <dbReference type="SAM" id="Phobius"/>
    </source>
</evidence>
<comment type="caution">
    <text evidence="2">The sequence shown here is derived from an EMBL/GenBank/DDBJ whole genome shotgun (WGS) entry which is preliminary data.</text>
</comment>
<sequence length="147" mass="15379">MLGGGRSKPRAHDYLDELAPKASAGEKLKVFGRCALGWLTGYLISAVSSILFFLIAHIASHAAASNGLMWGTAIYGVVFTVIGAIVGANFSRANALGIGAAIAATIAGVALWSWAETPSDPHWTQAIAIFLMAPAAQFGSLFRRTMD</sequence>
<protein>
    <submittedName>
        <fullName evidence="2">Uncharacterized protein</fullName>
    </submittedName>
</protein>
<reference evidence="3" key="1">
    <citation type="journal article" date="2019" name="Int. J. Syst. Evol. Microbiol.">
        <title>The Global Catalogue of Microorganisms (GCM) 10K type strain sequencing project: providing services to taxonomists for standard genome sequencing and annotation.</title>
        <authorList>
            <consortium name="The Broad Institute Genomics Platform"/>
            <consortium name="The Broad Institute Genome Sequencing Center for Infectious Disease"/>
            <person name="Wu L."/>
            <person name="Ma J."/>
        </authorList>
    </citation>
    <scope>NUCLEOTIDE SEQUENCE [LARGE SCALE GENOMIC DNA]</scope>
    <source>
        <strain evidence="3">JCM 4087</strain>
    </source>
</reference>
<dbReference type="EMBL" id="JBHSPH010000005">
    <property type="protein sequence ID" value="MFC5863678.1"/>
    <property type="molecule type" value="Genomic_DNA"/>
</dbReference>
<feature type="transmembrane region" description="Helical" evidence="1">
    <location>
        <begin position="35"/>
        <end position="56"/>
    </location>
</feature>
<feature type="transmembrane region" description="Helical" evidence="1">
    <location>
        <begin position="68"/>
        <end position="88"/>
    </location>
</feature>
<keyword evidence="3" id="KW-1185">Reference proteome</keyword>
<evidence type="ECO:0000313" key="3">
    <source>
        <dbReference type="Proteomes" id="UP001596091"/>
    </source>
</evidence>
<gene>
    <name evidence="2" type="ORF">ACFPT7_15330</name>
</gene>
<proteinExistence type="predicted"/>
<dbReference type="RefSeq" id="WP_263339956.1">
    <property type="nucleotide sequence ID" value="NZ_JAGSYH010000005.1"/>
</dbReference>
<feature type="transmembrane region" description="Helical" evidence="1">
    <location>
        <begin position="95"/>
        <end position="115"/>
    </location>
</feature>